<dbReference type="EMBL" id="JBJUIK010000010">
    <property type="protein sequence ID" value="KAL3516482.1"/>
    <property type="molecule type" value="Genomic_DNA"/>
</dbReference>
<evidence type="ECO:0000313" key="1">
    <source>
        <dbReference type="EMBL" id="KAL3516482.1"/>
    </source>
</evidence>
<reference evidence="1 2" key="1">
    <citation type="submission" date="2024-11" db="EMBL/GenBank/DDBJ databases">
        <title>A near-complete genome assembly of Cinchona calisaya.</title>
        <authorList>
            <person name="Lian D.C."/>
            <person name="Zhao X.W."/>
            <person name="Wei L."/>
        </authorList>
    </citation>
    <scope>NUCLEOTIDE SEQUENCE [LARGE SCALE GENOMIC DNA]</scope>
    <source>
        <tissue evidence="1">Nenye</tissue>
    </source>
</reference>
<organism evidence="1 2">
    <name type="scientific">Cinchona calisaya</name>
    <dbReference type="NCBI Taxonomy" id="153742"/>
    <lineage>
        <taxon>Eukaryota</taxon>
        <taxon>Viridiplantae</taxon>
        <taxon>Streptophyta</taxon>
        <taxon>Embryophyta</taxon>
        <taxon>Tracheophyta</taxon>
        <taxon>Spermatophyta</taxon>
        <taxon>Magnoliopsida</taxon>
        <taxon>eudicotyledons</taxon>
        <taxon>Gunneridae</taxon>
        <taxon>Pentapetalae</taxon>
        <taxon>asterids</taxon>
        <taxon>lamiids</taxon>
        <taxon>Gentianales</taxon>
        <taxon>Rubiaceae</taxon>
        <taxon>Cinchonoideae</taxon>
        <taxon>Cinchoneae</taxon>
        <taxon>Cinchona</taxon>
    </lineage>
</organism>
<gene>
    <name evidence="1" type="ORF">ACH5RR_023384</name>
</gene>
<dbReference type="Proteomes" id="UP001630127">
    <property type="component" value="Unassembled WGS sequence"/>
</dbReference>
<dbReference type="AlphaFoldDB" id="A0ABD2ZEE1"/>
<comment type="caution">
    <text evidence="1">The sequence shown here is derived from an EMBL/GenBank/DDBJ whole genome shotgun (WGS) entry which is preliminary data.</text>
</comment>
<proteinExistence type="predicted"/>
<accession>A0ABD2ZEE1</accession>
<keyword evidence="2" id="KW-1185">Reference proteome</keyword>
<protein>
    <submittedName>
        <fullName evidence="1">Uncharacterized protein</fullName>
    </submittedName>
</protein>
<name>A0ABD2ZEE1_9GENT</name>
<sequence length="117" mass="13671">MPVTWSAGQIKFQFYLEIQRTLPKLGKELRERQLGDDQLFNFIFVDNKEQLEEKSMAQRTLRELAAPTLNQRPLCITYPELDANVTFKLKSRLIHLLPSFHGLPGEDPLEFQRSILN</sequence>
<evidence type="ECO:0000313" key="2">
    <source>
        <dbReference type="Proteomes" id="UP001630127"/>
    </source>
</evidence>